<dbReference type="Proteomes" id="UP001497623">
    <property type="component" value="Unassembled WGS sequence"/>
</dbReference>
<protein>
    <submittedName>
        <fullName evidence="2">Uncharacterized protein</fullName>
    </submittedName>
</protein>
<reference evidence="2 3" key="1">
    <citation type="submission" date="2024-05" db="EMBL/GenBank/DDBJ databases">
        <authorList>
            <person name="Wallberg A."/>
        </authorList>
    </citation>
    <scope>NUCLEOTIDE SEQUENCE [LARGE SCALE GENOMIC DNA]</scope>
</reference>
<sequence>MCTECLRTAIRERAKKCPKCRAHYSASKVERIPINFALESVMKFLNSKVNYLPECTEHRLPVTNRCSTHKAWICERCFKENHSSESCKIITISEELDIEKSMQIDESQPCLNAYEKTCKKTEERKKIFQKIINEYTHEIDRYESLINRFQEEIQRKKLSIMQMETFVHKLDTLEDKRFSYDKAVASLKSSESIRGVSRCLDEVQNEAQMLELISKEVEKGLVMLLKAFKPNSESDTDKSLGYYKISIKEGKYHLHIHQDKSTTKSIPTNLQYLEESATSQVYTGETISPMTDGTLTFMDISFPDQEPRRLYMKMVGNTARAKQHLLLVTGQYGYSYKDLRFYKPINKGQPGELLIIHPYDGKRAAPLVEEVTEFDVVEHDITAGLIAGAGFADDDYNGNNALFGVYLRDKPGRMDSQGFGQVTSGLEILQEIANSNKRDKIKVVDCGVVLVW</sequence>
<accession>A0AAV2RZV2</accession>
<evidence type="ECO:0000256" key="1">
    <source>
        <dbReference type="SAM" id="Coils"/>
    </source>
</evidence>
<feature type="coiled-coil region" evidence="1">
    <location>
        <begin position="132"/>
        <end position="159"/>
    </location>
</feature>
<dbReference type="EMBL" id="CAXKWB010037939">
    <property type="protein sequence ID" value="CAL4150924.1"/>
    <property type="molecule type" value="Genomic_DNA"/>
</dbReference>
<keyword evidence="1" id="KW-0175">Coiled coil</keyword>
<name>A0AAV2RZV2_MEGNR</name>
<dbReference type="InterPro" id="IPR029000">
    <property type="entry name" value="Cyclophilin-like_dom_sf"/>
</dbReference>
<evidence type="ECO:0000313" key="2">
    <source>
        <dbReference type="EMBL" id="CAL4150924.1"/>
    </source>
</evidence>
<proteinExistence type="predicted"/>
<evidence type="ECO:0000313" key="3">
    <source>
        <dbReference type="Proteomes" id="UP001497623"/>
    </source>
</evidence>
<dbReference type="SUPFAM" id="SSF50891">
    <property type="entry name" value="Cyclophilin-like"/>
    <property type="match status" value="1"/>
</dbReference>
<dbReference type="InterPro" id="IPR013083">
    <property type="entry name" value="Znf_RING/FYVE/PHD"/>
</dbReference>
<gene>
    <name evidence="2" type="ORF">MNOR_LOCUS30642</name>
</gene>
<dbReference type="Gene3D" id="3.30.40.10">
    <property type="entry name" value="Zinc/RING finger domain, C3HC4 (zinc finger)"/>
    <property type="match status" value="1"/>
</dbReference>
<keyword evidence="3" id="KW-1185">Reference proteome</keyword>
<organism evidence="2 3">
    <name type="scientific">Meganyctiphanes norvegica</name>
    <name type="common">Northern krill</name>
    <name type="synonym">Thysanopoda norvegica</name>
    <dbReference type="NCBI Taxonomy" id="48144"/>
    <lineage>
        <taxon>Eukaryota</taxon>
        <taxon>Metazoa</taxon>
        <taxon>Ecdysozoa</taxon>
        <taxon>Arthropoda</taxon>
        <taxon>Crustacea</taxon>
        <taxon>Multicrustacea</taxon>
        <taxon>Malacostraca</taxon>
        <taxon>Eumalacostraca</taxon>
        <taxon>Eucarida</taxon>
        <taxon>Euphausiacea</taxon>
        <taxon>Euphausiidae</taxon>
        <taxon>Meganyctiphanes</taxon>
    </lineage>
</organism>
<dbReference type="AlphaFoldDB" id="A0AAV2RZV2"/>
<comment type="caution">
    <text evidence="2">The sequence shown here is derived from an EMBL/GenBank/DDBJ whole genome shotgun (WGS) entry which is preliminary data.</text>
</comment>
<dbReference type="Gene3D" id="2.40.100.10">
    <property type="entry name" value="Cyclophilin-like"/>
    <property type="match status" value="1"/>
</dbReference>